<evidence type="ECO:0000313" key="1">
    <source>
        <dbReference type="EMBL" id="ASU34410.1"/>
    </source>
</evidence>
<accession>A0A223NX94</accession>
<organism evidence="1 2">
    <name type="scientific">Mucilaginibacter xinganensis</name>
    <dbReference type="NCBI Taxonomy" id="1234841"/>
    <lineage>
        <taxon>Bacteria</taxon>
        <taxon>Pseudomonadati</taxon>
        <taxon>Bacteroidota</taxon>
        <taxon>Sphingobacteriia</taxon>
        <taxon>Sphingobacteriales</taxon>
        <taxon>Sphingobacteriaceae</taxon>
        <taxon>Mucilaginibacter</taxon>
    </lineage>
</organism>
<protein>
    <submittedName>
        <fullName evidence="1">Uncharacterized protein</fullName>
    </submittedName>
</protein>
<gene>
    <name evidence="1" type="ORF">MuYL_2523</name>
</gene>
<dbReference type="EMBL" id="CP022743">
    <property type="protein sequence ID" value="ASU34410.1"/>
    <property type="molecule type" value="Genomic_DNA"/>
</dbReference>
<dbReference type="KEGG" id="muc:MuYL_2523"/>
<dbReference type="AlphaFoldDB" id="A0A223NX94"/>
<evidence type="ECO:0000313" key="2">
    <source>
        <dbReference type="Proteomes" id="UP000215002"/>
    </source>
</evidence>
<keyword evidence="2" id="KW-1185">Reference proteome</keyword>
<dbReference type="Proteomes" id="UP000215002">
    <property type="component" value="Chromosome"/>
</dbReference>
<name>A0A223NX94_9SPHI</name>
<reference evidence="1 2" key="1">
    <citation type="submission" date="2017-08" db="EMBL/GenBank/DDBJ databases">
        <title>Complete genome sequence of Mucilaginibacter sp. strain BJC16-A31.</title>
        <authorList>
            <consortium name="Henan University of Science and Technology"/>
            <person name="You X."/>
        </authorList>
    </citation>
    <scope>NUCLEOTIDE SEQUENCE [LARGE SCALE GENOMIC DNA]</scope>
    <source>
        <strain evidence="1 2">BJC16-A31</strain>
    </source>
</reference>
<sequence length="71" mass="8019">MGDIILSAGATLLNDYYYYTIRFIRNGFVPAKDMLLSTPDGIFTVNAIPELDEPANYWKLLCVKTDKIITT</sequence>
<proteinExistence type="predicted"/>